<comment type="caution">
    <text evidence="2">The sequence shown here is derived from an EMBL/GenBank/DDBJ whole genome shotgun (WGS) entry which is preliminary data.</text>
</comment>
<dbReference type="InterPro" id="IPR015943">
    <property type="entry name" value="WD40/YVTN_repeat-like_dom_sf"/>
</dbReference>
<dbReference type="PANTHER" id="PTHR30344:SF1">
    <property type="entry name" value="6-PHOSPHOGLUCONOLACTONASE"/>
    <property type="match status" value="1"/>
</dbReference>
<keyword evidence="2" id="KW-0378">Hydrolase</keyword>
<proteinExistence type="inferred from homology"/>
<dbReference type="InterPro" id="IPR019405">
    <property type="entry name" value="Lactonase_7-beta_prop"/>
</dbReference>
<dbReference type="AlphaFoldDB" id="A0A853CWY2"/>
<dbReference type="Pfam" id="PF10282">
    <property type="entry name" value="Lactonase"/>
    <property type="match status" value="1"/>
</dbReference>
<accession>A0A853CWY2</accession>
<comment type="similarity">
    <text evidence="1">Belongs to the cycloisomerase 2 family.</text>
</comment>
<evidence type="ECO:0000313" key="2">
    <source>
        <dbReference type="EMBL" id="NYJ25616.1"/>
    </source>
</evidence>
<dbReference type="Gene3D" id="2.130.10.10">
    <property type="entry name" value="YVTN repeat-like/Quinoprotein amine dehydrogenase"/>
    <property type="match status" value="1"/>
</dbReference>
<dbReference type="EC" id="3.1.1.31" evidence="2"/>
<organism evidence="2 3">
    <name type="scientific">Leifsonia shinshuensis</name>
    <dbReference type="NCBI Taxonomy" id="150026"/>
    <lineage>
        <taxon>Bacteria</taxon>
        <taxon>Bacillati</taxon>
        <taxon>Actinomycetota</taxon>
        <taxon>Actinomycetes</taxon>
        <taxon>Micrococcales</taxon>
        <taxon>Microbacteriaceae</taxon>
        <taxon>Leifsonia</taxon>
    </lineage>
</organism>
<dbReference type="GO" id="GO:0017057">
    <property type="term" value="F:6-phosphogluconolactonase activity"/>
    <property type="evidence" value="ECO:0007669"/>
    <property type="project" value="UniProtKB-EC"/>
</dbReference>
<dbReference type="InterPro" id="IPR050282">
    <property type="entry name" value="Cycloisomerase_2"/>
</dbReference>
<dbReference type="PANTHER" id="PTHR30344">
    <property type="entry name" value="6-PHOSPHOGLUCONOLACTONASE-RELATED"/>
    <property type="match status" value="1"/>
</dbReference>
<dbReference type="RefSeq" id="WP_179608410.1">
    <property type="nucleotide sequence ID" value="NZ_BAABEH010000001.1"/>
</dbReference>
<evidence type="ECO:0000256" key="1">
    <source>
        <dbReference type="ARBA" id="ARBA00005564"/>
    </source>
</evidence>
<protein>
    <submittedName>
        <fullName evidence="2">6-phosphogluconolactonase</fullName>
        <ecNumber evidence="2">3.1.1.31</ecNumber>
    </submittedName>
</protein>
<evidence type="ECO:0000313" key="3">
    <source>
        <dbReference type="Proteomes" id="UP000578352"/>
    </source>
</evidence>
<reference evidence="2 3" key="1">
    <citation type="submission" date="2020-07" db="EMBL/GenBank/DDBJ databases">
        <title>Sequencing the genomes of 1000 actinobacteria strains.</title>
        <authorList>
            <person name="Klenk H.-P."/>
        </authorList>
    </citation>
    <scope>NUCLEOTIDE SEQUENCE [LARGE SCALE GENOMIC DNA]</scope>
    <source>
        <strain evidence="2 3">DSM 15165</strain>
    </source>
</reference>
<dbReference type="SUPFAM" id="SSF75011">
    <property type="entry name" value="3-carboxy-cis,cis-mucoante lactonizing enzyme"/>
    <property type="match status" value="1"/>
</dbReference>
<sequence>MTDSSTPSSGRLVAFVGSYASGPADGGGGITVVEVQDDGAALSVLSATSVPEEAGYLKYAPSTGTLYAVDERKTDGRGPVRAPASVRAFKVDQADGSLTRLNTLIAPAPFPTYLDFDEKRRALVCASHGSFDHVEQIVRTAEGWTVEYVYDDSAVLLYSVKPDGSLDVLRDVVVLAGHGLDPNDSPQAGGHGQASAHAHSAVIDPSARYVIVCDKGTDVISVFELSDTLTLVSEFAMRQQTGPRHLVFDTSGTHALLTCEFSSEVASLGFDPETGTFELIDSASSTADGFTGLNEPADLRLHPDGRFLYVNNRGEDSLAWFEIMPDKSLARRGHVALAKSLHPGLAARSFAFTPSADTVLIADRPAGLIRAYRVDRTTGALTELSELSLPDPAFIEFAELAS</sequence>
<dbReference type="EMBL" id="JACCFL010000001">
    <property type="protein sequence ID" value="NYJ25616.1"/>
    <property type="molecule type" value="Genomic_DNA"/>
</dbReference>
<name>A0A853CWY2_9MICO</name>
<dbReference type="Proteomes" id="UP000578352">
    <property type="component" value="Unassembled WGS sequence"/>
</dbReference>
<gene>
    <name evidence="2" type="ORF">HNR13_003903</name>
</gene>